<evidence type="ECO:0000256" key="3">
    <source>
        <dbReference type="PROSITE-ProRule" id="PRU00708"/>
    </source>
</evidence>
<dbReference type="InterPro" id="IPR011990">
    <property type="entry name" value="TPR-like_helical_dom_sf"/>
</dbReference>
<name>A0A484KIN0_9ASTE</name>
<evidence type="ECO:0000256" key="2">
    <source>
        <dbReference type="ARBA" id="ARBA00022737"/>
    </source>
</evidence>
<gene>
    <name evidence="4" type="ORF">CCAM_LOCUS3592</name>
</gene>
<dbReference type="PANTHER" id="PTHR45717:SF20">
    <property type="entry name" value="OS07G0598500 PROTEIN"/>
    <property type="match status" value="1"/>
</dbReference>
<dbReference type="Gene3D" id="1.25.40.10">
    <property type="entry name" value="Tetratricopeptide repeat domain"/>
    <property type="match status" value="1"/>
</dbReference>
<proteinExistence type="inferred from homology"/>
<dbReference type="GO" id="GO:0005739">
    <property type="term" value="C:mitochondrion"/>
    <property type="evidence" value="ECO:0007669"/>
    <property type="project" value="TreeGrafter"/>
</dbReference>
<dbReference type="InterPro" id="IPR002885">
    <property type="entry name" value="PPR_rpt"/>
</dbReference>
<evidence type="ECO:0000313" key="5">
    <source>
        <dbReference type="Proteomes" id="UP000595140"/>
    </source>
</evidence>
<comment type="similarity">
    <text evidence="1">Belongs to the PPR family. P subfamily.</text>
</comment>
<organism evidence="4 5">
    <name type="scientific">Cuscuta campestris</name>
    <dbReference type="NCBI Taxonomy" id="132261"/>
    <lineage>
        <taxon>Eukaryota</taxon>
        <taxon>Viridiplantae</taxon>
        <taxon>Streptophyta</taxon>
        <taxon>Embryophyta</taxon>
        <taxon>Tracheophyta</taxon>
        <taxon>Spermatophyta</taxon>
        <taxon>Magnoliopsida</taxon>
        <taxon>eudicotyledons</taxon>
        <taxon>Gunneridae</taxon>
        <taxon>Pentapetalae</taxon>
        <taxon>asterids</taxon>
        <taxon>lamiids</taxon>
        <taxon>Solanales</taxon>
        <taxon>Convolvulaceae</taxon>
        <taxon>Cuscuteae</taxon>
        <taxon>Cuscuta</taxon>
        <taxon>Cuscuta subgen. Grammica</taxon>
        <taxon>Cuscuta sect. Cleistogrammica</taxon>
    </lineage>
</organism>
<evidence type="ECO:0000313" key="4">
    <source>
        <dbReference type="EMBL" id="VFQ61816.1"/>
    </source>
</evidence>
<dbReference type="GO" id="GO:0003729">
    <property type="term" value="F:mRNA binding"/>
    <property type="evidence" value="ECO:0007669"/>
    <property type="project" value="UniProtKB-ARBA"/>
</dbReference>
<dbReference type="Proteomes" id="UP000595140">
    <property type="component" value="Unassembled WGS sequence"/>
</dbReference>
<protein>
    <recommendedName>
        <fullName evidence="6">Pentacotripeptide-repeat region of PRORP domain-containing protein</fullName>
    </recommendedName>
</protein>
<evidence type="ECO:0008006" key="6">
    <source>
        <dbReference type="Google" id="ProtNLM"/>
    </source>
</evidence>
<accession>A0A484KIN0</accession>
<feature type="repeat" description="PPR" evidence="3">
    <location>
        <begin position="248"/>
        <end position="282"/>
    </location>
</feature>
<dbReference type="OrthoDB" id="1090297at2759"/>
<dbReference type="PROSITE" id="PS51375">
    <property type="entry name" value="PPR"/>
    <property type="match status" value="1"/>
</dbReference>
<evidence type="ECO:0000256" key="1">
    <source>
        <dbReference type="ARBA" id="ARBA00007626"/>
    </source>
</evidence>
<reference evidence="4 5" key="1">
    <citation type="submission" date="2018-04" db="EMBL/GenBank/DDBJ databases">
        <authorList>
            <person name="Vogel A."/>
        </authorList>
    </citation>
    <scope>NUCLEOTIDE SEQUENCE [LARGE SCALE GENOMIC DNA]</scope>
</reference>
<dbReference type="AlphaFoldDB" id="A0A484KIN0"/>
<dbReference type="Pfam" id="PF01535">
    <property type="entry name" value="PPR"/>
    <property type="match status" value="4"/>
</dbReference>
<dbReference type="PANTHER" id="PTHR45717">
    <property type="entry name" value="OS12G0527900 PROTEIN"/>
    <property type="match status" value="1"/>
</dbReference>
<keyword evidence="2" id="KW-0677">Repeat</keyword>
<dbReference type="EMBL" id="OOIL02000204">
    <property type="protein sequence ID" value="VFQ61816.1"/>
    <property type="molecule type" value="Genomic_DNA"/>
</dbReference>
<sequence length="564" mass="65502">MRSTAAATPAVLTGGETAGVPTCQQRRAAGSAQGSPFPIEEEESRSYLDETRHGILELEKRGLRFRSAALRWGWNCYCQTNISSPIRSMGMHTISPVNPEIVITSKPDDWVTQDASGFDLNNKIIDEHHEGEWFSKDHQPSMKWMESLWAQIGHIHWLDKEIDVKSMLDDWVDFKEEASAGYLKRIIRRLRKDGRFSLALKVYEWMRNKGIYKFSCTDHAVLINLIWRVRGCSAAERHVRHLPNQARNDKTCGELLHCYVHENRTGEALLHFQKMKELGFALSLRPFNEIMRLYANSLQIEKVLGVLAEMKKRKCTYAVVAQFYDREFLVEKATDALEKARVILQKKDIRRKSPNYLLESDYENVIKSLVKLGKLDEAMKFVKEWEVLVDARYKLKVALLVHPEDSAAQAVNMDYEDIIRSLVEWGELNEAMKMAREWESSGNLSSLDDLNISKLIIEGYCRQGLFIEAEGLAEAWTREKKCWAGGIWFILADHYQEQGKLVRGFECMRRFWDFTPWLEGSFEFEMFLFMIDYSRGMSASLGHLGRDEKDTFFYLYDMLCPYQR</sequence>
<keyword evidence="5" id="KW-1185">Reference proteome</keyword>